<dbReference type="Proteomes" id="UP000027138">
    <property type="component" value="Unassembled WGS sequence"/>
</dbReference>
<organism evidence="1 2">
    <name type="scientific">Jatropha curcas</name>
    <name type="common">Barbados nut</name>
    <dbReference type="NCBI Taxonomy" id="180498"/>
    <lineage>
        <taxon>Eukaryota</taxon>
        <taxon>Viridiplantae</taxon>
        <taxon>Streptophyta</taxon>
        <taxon>Embryophyta</taxon>
        <taxon>Tracheophyta</taxon>
        <taxon>Spermatophyta</taxon>
        <taxon>Magnoliopsida</taxon>
        <taxon>eudicotyledons</taxon>
        <taxon>Gunneridae</taxon>
        <taxon>Pentapetalae</taxon>
        <taxon>rosids</taxon>
        <taxon>fabids</taxon>
        <taxon>Malpighiales</taxon>
        <taxon>Euphorbiaceae</taxon>
        <taxon>Crotonoideae</taxon>
        <taxon>Jatropheae</taxon>
        <taxon>Jatropha</taxon>
    </lineage>
</organism>
<accession>A0A067LNY9</accession>
<dbReference type="AlphaFoldDB" id="A0A067LNY9"/>
<keyword evidence="2" id="KW-1185">Reference proteome</keyword>
<evidence type="ECO:0000313" key="2">
    <source>
        <dbReference type="Proteomes" id="UP000027138"/>
    </source>
</evidence>
<name>A0A067LNY9_JATCU</name>
<dbReference type="EMBL" id="KK914216">
    <property type="protein sequence ID" value="KDP46590.1"/>
    <property type="molecule type" value="Genomic_DNA"/>
</dbReference>
<evidence type="ECO:0000313" key="1">
    <source>
        <dbReference type="EMBL" id="KDP46590.1"/>
    </source>
</evidence>
<gene>
    <name evidence="1" type="ORF">JCGZ_13710</name>
</gene>
<sequence>MSQISEIPASAYTLEKKTLGALPDIPTFDGDPVPVSRNSLTPGMRPLPLLPLPGTEFSVRYETSWIRGFQSEIPASAYTLEMEILGVIPDIPVFEGDRIPVSRNALTSGIRPRQFLRALGSDFLIGHNTDAMRGFQSEVDLSKARAGGSSTDASAFWDLLDPPMRSRVIYAGFGDYASGLRRTQP</sequence>
<protein>
    <submittedName>
        <fullName evidence="1">Uncharacterized protein</fullName>
    </submittedName>
</protein>
<reference evidence="1 2" key="1">
    <citation type="journal article" date="2014" name="PLoS ONE">
        <title>Global Analysis of Gene Expression Profiles in Physic Nut (Jatropha curcas L.) Seedlings Exposed to Salt Stress.</title>
        <authorList>
            <person name="Zhang L."/>
            <person name="Zhang C."/>
            <person name="Wu P."/>
            <person name="Chen Y."/>
            <person name="Li M."/>
            <person name="Jiang H."/>
            <person name="Wu G."/>
        </authorList>
    </citation>
    <scope>NUCLEOTIDE SEQUENCE [LARGE SCALE GENOMIC DNA]</scope>
    <source>
        <strain evidence="2">cv. GZQX0401</strain>
        <tissue evidence="1">Young leaves</tissue>
    </source>
</reference>
<proteinExistence type="predicted"/>